<dbReference type="AlphaFoldDB" id="A0A238UNM2"/>
<keyword evidence="4" id="KW-1185">Reference proteome</keyword>
<organism evidence="1 3">
    <name type="scientific">Paracoccus sediminis</name>
    <dbReference type="NCBI Taxonomy" id="1214787"/>
    <lineage>
        <taxon>Bacteria</taxon>
        <taxon>Pseudomonadati</taxon>
        <taxon>Pseudomonadota</taxon>
        <taxon>Alphaproteobacteria</taxon>
        <taxon>Rhodobacterales</taxon>
        <taxon>Paracoccaceae</taxon>
        <taxon>Paracoccus</taxon>
    </lineage>
</organism>
<gene>
    <name evidence="2" type="ORF">EYF88_02760</name>
    <name evidence="1" type="ORF">SAMN06265378_10173</name>
</gene>
<reference evidence="1" key="1">
    <citation type="submission" date="2017-06" db="EMBL/GenBank/DDBJ databases">
        <authorList>
            <person name="Kim H.J."/>
            <person name="Triplett B.A."/>
        </authorList>
    </citation>
    <scope>NUCLEOTIDE SEQUENCE [LARGE SCALE GENOMIC DNA]</scope>
    <source>
        <strain evidence="1">DSM 26170</strain>
    </source>
</reference>
<dbReference type="EMBL" id="FZNM01000001">
    <property type="protein sequence ID" value="SNR22899.1"/>
    <property type="molecule type" value="Genomic_DNA"/>
</dbReference>
<dbReference type="Proteomes" id="UP000292859">
    <property type="component" value="Unassembled WGS sequence"/>
</dbReference>
<dbReference type="SUPFAM" id="SSF160059">
    <property type="entry name" value="PriA/YqbF domain"/>
    <property type="match status" value="1"/>
</dbReference>
<evidence type="ECO:0000313" key="2">
    <source>
        <dbReference type="EMBL" id="TBN53133.1"/>
    </source>
</evidence>
<reference evidence="3" key="2">
    <citation type="submission" date="2017-06" db="EMBL/GenBank/DDBJ databases">
        <authorList>
            <person name="Varghese N."/>
            <person name="Submissions S."/>
        </authorList>
    </citation>
    <scope>NUCLEOTIDE SEQUENCE [LARGE SCALE GENOMIC DNA]</scope>
    <source>
        <strain evidence="3">DSM 26170</strain>
    </source>
</reference>
<evidence type="ECO:0008006" key="5">
    <source>
        <dbReference type="Google" id="ProtNLM"/>
    </source>
</evidence>
<dbReference type="RefSeq" id="WP_089386200.1">
    <property type="nucleotide sequence ID" value="NZ_FZNM01000001.1"/>
</dbReference>
<evidence type="ECO:0000313" key="4">
    <source>
        <dbReference type="Proteomes" id="UP000292859"/>
    </source>
</evidence>
<dbReference type="EMBL" id="SIRL01000001">
    <property type="protein sequence ID" value="TBN53133.1"/>
    <property type="molecule type" value="Genomic_DNA"/>
</dbReference>
<evidence type="ECO:0000313" key="1">
    <source>
        <dbReference type="EMBL" id="SNR22899.1"/>
    </source>
</evidence>
<dbReference type="OrthoDB" id="7848601at2"/>
<dbReference type="Proteomes" id="UP000198409">
    <property type="component" value="Unassembled WGS sequence"/>
</dbReference>
<protein>
    <recommendedName>
        <fullName evidence="5">Mu-like prophage FluMu N-terminal domain-containing protein</fullName>
    </recommendedName>
</protein>
<reference evidence="2 4" key="3">
    <citation type="submission" date="2019-02" db="EMBL/GenBank/DDBJ databases">
        <authorList>
            <person name="Zhang G."/>
        </authorList>
    </citation>
    <scope>NUCLEOTIDE SEQUENCE [LARGE SCALE GENOMIC DNA]</scope>
    <source>
        <strain evidence="2 4">CMB17</strain>
    </source>
</reference>
<name>A0A238UNM2_9RHOB</name>
<accession>A0A238UNM2</accession>
<proteinExistence type="predicted"/>
<sequence length="120" mass="12993">MRILVKTVADPGPFFRLGRGWTKAGVVVEQAEFSDDEWALLAGEPMLHVGPAPDEAEIAQVQTDDLGDRLKAMIAGLEADSFGKDGKPRLDALRAALPEAKDQITAELRDQVWAGVKPVE</sequence>
<evidence type="ECO:0000313" key="3">
    <source>
        <dbReference type="Proteomes" id="UP000198409"/>
    </source>
</evidence>